<organism evidence="1 2">
    <name type="scientific">Aspergillus candidus</name>
    <dbReference type="NCBI Taxonomy" id="41067"/>
    <lineage>
        <taxon>Eukaryota</taxon>
        <taxon>Fungi</taxon>
        <taxon>Dikarya</taxon>
        <taxon>Ascomycota</taxon>
        <taxon>Pezizomycotina</taxon>
        <taxon>Eurotiomycetes</taxon>
        <taxon>Eurotiomycetidae</taxon>
        <taxon>Eurotiales</taxon>
        <taxon>Aspergillaceae</taxon>
        <taxon>Aspergillus</taxon>
        <taxon>Aspergillus subgen. Circumdati</taxon>
    </lineage>
</organism>
<evidence type="ECO:0000313" key="2">
    <source>
        <dbReference type="Proteomes" id="UP000234585"/>
    </source>
</evidence>
<name>A0A2I2FNS8_ASPCN</name>
<dbReference type="GeneID" id="36527759"/>
<sequence length="81" mass="9164">MQAVICLHNEFMSDLTLIFREYLAQTARTGFVSPPPASLIRWRAVLAAITPPSVLARETDREIDTRDDRVWLVGDGRLVSH</sequence>
<accession>A0A2I2FNS8</accession>
<protein>
    <submittedName>
        <fullName evidence="1">Uncharacterized protein</fullName>
    </submittedName>
</protein>
<proteinExistence type="predicted"/>
<gene>
    <name evidence="1" type="ORF">BDW47DRAFT_98232</name>
</gene>
<reference evidence="1 2" key="1">
    <citation type="submission" date="2017-12" db="EMBL/GenBank/DDBJ databases">
        <authorList>
            <consortium name="DOE Joint Genome Institute"/>
            <person name="Haridas S."/>
            <person name="Kjaerbolling I."/>
            <person name="Vesth T.C."/>
            <person name="Frisvad J.C."/>
            <person name="Nybo J.L."/>
            <person name="Theobald S."/>
            <person name="Kuo A."/>
            <person name="Bowyer P."/>
            <person name="Matsuda Y."/>
            <person name="Mondo S."/>
            <person name="Lyhne E.K."/>
            <person name="Kogle M.E."/>
            <person name="Clum A."/>
            <person name="Lipzen A."/>
            <person name="Salamov A."/>
            <person name="Ngan C.Y."/>
            <person name="Daum C."/>
            <person name="Chiniquy J."/>
            <person name="Barry K."/>
            <person name="LaButti K."/>
            <person name="Simmons B.A."/>
            <person name="Magnuson J.K."/>
            <person name="Mortensen U.H."/>
            <person name="Larsen T.O."/>
            <person name="Grigoriev I.V."/>
            <person name="Baker S.E."/>
            <person name="Andersen M.R."/>
            <person name="Nordberg H.P."/>
            <person name="Cantor M.N."/>
            <person name="Hua S.X."/>
        </authorList>
    </citation>
    <scope>NUCLEOTIDE SEQUENCE [LARGE SCALE GENOMIC DNA]</scope>
    <source>
        <strain evidence="1 2">CBS 102.13</strain>
    </source>
</reference>
<dbReference type="EMBL" id="KZ559118">
    <property type="protein sequence ID" value="PLB42301.1"/>
    <property type="molecule type" value="Genomic_DNA"/>
</dbReference>
<dbReference type="RefSeq" id="XP_024676313.1">
    <property type="nucleotide sequence ID" value="XM_024820599.1"/>
</dbReference>
<dbReference type="AlphaFoldDB" id="A0A2I2FNS8"/>
<keyword evidence="2" id="KW-1185">Reference proteome</keyword>
<dbReference type="Proteomes" id="UP000234585">
    <property type="component" value="Unassembled WGS sequence"/>
</dbReference>
<dbReference type="OrthoDB" id="10482453at2759"/>
<evidence type="ECO:0000313" key="1">
    <source>
        <dbReference type="EMBL" id="PLB42301.1"/>
    </source>
</evidence>